<accession>A0ABZ1XD40</accession>
<keyword evidence="3" id="KW-1185">Reference proteome</keyword>
<dbReference type="Pfam" id="PF04326">
    <property type="entry name" value="SLFN_AlbA_2"/>
    <property type="match status" value="1"/>
</dbReference>
<dbReference type="GO" id="GO:0005524">
    <property type="term" value="F:ATP binding"/>
    <property type="evidence" value="ECO:0007669"/>
    <property type="project" value="UniProtKB-KW"/>
</dbReference>
<name>A0ABZ1XD40_9ACTN</name>
<proteinExistence type="predicted"/>
<dbReference type="EMBL" id="CP109011">
    <property type="protein sequence ID" value="WUT49335.1"/>
    <property type="molecule type" value="Genomic_DNA"/>
</dbReference>
<evidence type="ECO:0000313" key="3">
    <source>
        <dbReference type="Proteomes" id="UP001432168"/>
    </source>
</evidence>
<evidence type="ECO:0000313" key="2">
    <source>
        <dbReference type="EMBL" id="WUT49335.1"/>
    </source>
</evidence>
<keyword evidence="2" id="KW-0067">ATP-binding</keyword>
<dbReference type="RefSeq" id="WP_329273300.1">
    <property type="nucleotide sequence ID" value="NZ_CP109011.1"/>
</dbReference>
<feature type="domain" description="Schlafen AlbA-2" evidence="1">
    <location>
        <begin position="2"/>
        <end position="111"/>
    </location>
</feature>
<gene>
    <name evidence="2" type="ORF">OG929_44140</name>
</gene>
<sequence>MEAEDLDYKQQHYGGDPRHREELAKDVAALANHLGGVLVIGMAENRGVPSRAFDVDLDDRHIRDLQQRIASSTAPSVQWEPFLKENPDNPGHGFLLIAVPRSPQAPHAITVPPTNPNAPALRYPRRSGSKTDWLSETYVATAYHQRFTAAADRATRTRDIETLLVTSALSRERPHLLVTVVPDVPGEMRINQSSFTGYRDEILAAQPLIGAGTRLFRQVSVGPHRLTLEQRAGASDGDLAHLYDDGSGIWAVPLPTRVDRDEDLTDRVRSLQGDVLAHRLMSALTFLAAHARDRCAVTGTATVEVDLVDGMYAHPYALPRPTLRPGQPARRESYPLTVEQVPPFPSGTHCAEAAQAEATALVDDLADGGTGMVQAASLLANQLVHTFGIPEAHCITAAGELRLAAWQSEQRETISAWAQRQSIAASE</sequence>
<dbReference type="InterPro" id="IPR038461">
    <property type="entry name" value="Schlafen_AlbA_2_dom_sf"/>
</dbReference>
<keyword evidence="2" id="KW-0547">Nucleotide-binding</keyword>
<dbReference type="InterPro" id="IPR007421">
    <property type="entry name" value="Schlafen_AlbA_2_dom"/>
</dbReference>
<protein>
    <submittedName>
        <fullName evidence="2">ATP-binding protein</fullName>
    </submittedName>
</protein>
<reference evidence="2" key="1">
    <citation type="submission" date="2022-10" db="EMBL/GenBank/DDBJ databases">
        <title>The complete genomes of actinobacterial strains from the NBC collection.</title>
        <authorList>
            <person name="Joergensen T.S."/>
            <person name="Alvarez Arevalo M."/>
            <person name="Sterndorff E.B."/>
            <person name="Faurdal D."/>
            <person name="Vuksanovic O."/>
            <person name="Mourched A.-S."/>
            <person name="Charusanti P."/>
            <person name="Shaw S."/>
            <person name="Blin K."/>
            <person name="Weber T."/>
        </authorList>
    </citation>
    <scope>NUCLEOTIDE SEQUENCE</scope>
    <source>
        <strain evidence="2">NBC_00686</strain>
    </source>
</reference>
<dbReference type="Gene3D" id="3.30.950.30">
    <property type="entry name" value="Schlafen, AAA domain"/>
    <property type="match status" value="1"/>
</dbReference>
<dbReference type="Proteomes" id="UP001432168">
    <property type="component" value="Chromosome"/>
</dbReference>
<evidence type="ECO:0000259" key="1">
    <source>
        <dbReference type="Pfam" id="PF04326"/>
    </source>
</evidence>
<organism evidence="2 3">
    <name type="scientific">Streptomyces pseudovenezuelae</name>
    <dbReference type="NCBI Taxonomy" id="67350"/>
    <lineage>
        <taxon>Bacteria</taxon>
        <taxon>Bacillati</taxon>
        <taxon>Actinomycetota</taxon>
        <taxon>Actinomycetes</taxon>
        <taxon>Kitasatosporales</taxon>
        <taxon>Streptomycetaceae</taxon>
        <taxon>Streptomyces</taxon>
        <taxon>Streptomyces aurantiacus group</taxon>
    </lineage>
</organism>